<dbReference type="AlphaFoldDB" id="A0A1B1S6C2"/>
<keyword evidence="1" id="KW-0732">Signal</keyword>
<evidence type="ECO:0000313" key="6">
    <source>
        <dbReference type="Proteomes" id="UP000306630"/>
    </source>
</evidence>
<dbReference type="Gene3D" id="3.20.20.190">
    <property type="entry name" value="Phosphatidylinositol (PI) phosphodiesterase"/>
    <property type="match status" value="1"/>
</dbReference>
<dbReference type="InterPro" id="IPR017946">
    <property type="entry name" value="PLC-like_Pdiesterase_TIM-brl"/>
</dbReference>
<gene>
    <name evidence="3" type="ORF">A4V02_00330</name>
    <name evidence="4" type="ORF">E5333_05395</name>
</gene>
<reference evidence="3" key="2">
    <citation type="submission" date="2017-04" db="EMBL/GenBank/DDBJ databases">
        <title>Complete Genome Sequences of Twelve Strains of a Stable Defined Moderately Diverse Mouse Microbiota 2 (sDMDMm2).</title>
        <authorList>
            <person name="Uchimura Y."/>
            <person name="Wyss M."/>
            <person name="Brugiroux S."/>
            <person name="Limenitakis J.P."/>
            <person name="Stecher B."/>
            <person name="McCoy K.D."/>
            <person name="Macpherson A.J."/>
        </authorList>
    </citation>
    <scope>NUCLEOTIDE SEQUENCE</scope>
    <source>
        <strain evidence="3">YL27</strain>
    </source>
</reference>
<evidence type="ECO:0000313" key="3">
    <source>
        <dbReference type="EMBL" id="ANU62344.1"/>
    </source>
</evidence>
<reference evidence="4 6" key="3">
    <citation type="submission" date="2019-04" db="EMBL/GenBank/DDBJ databases">
        <title>Microbes associate with the intestines of laboratory mice.</title>
        <authorList>
            <person name="Navarre W."/>
            <person name="Wong E."/>
            <person name="Huang K."/>
            <person name="Tropini C."/>
            <person name="Ng K."/>
            <person name="Yu B."/>
        </authorList>
    </citation>
    <scope>NUCLEOTIDE SEQUENCE [LARGE SCALE GENOMIC DNA]</scope>
    <source>
        <strain evidence="4 6">NM06_A21</strain>
    </source>
</reference>
<sequence>MKRIAIISAALALFAGAASAQQVVAHRGYWTAPGSAQNSIRSLVKADSVGVYGSEFDVWMLADGQLVVNHDRKFKGAHFEKDSYAKVQQIRLDNGETVPTLDEYLAECSNLPKTRVVLEMKSLMDPSREDEMAAKIVDALKKYQLLNRTDIIAFSINACMAFKKLLPVGVPIYYLDGDLAPKKIKKLGLAGMDYSIKALREHPEWIKEAQKLGLKVNVWTVDEPEDIQFFIDHGVDYITTNYPERVQKMLADSNKTAKTSKKKKK</sequence>
<dbReference type="Proteomes" id="UP000186351">
    <property type="component" value="Chromosome"/>
</dbReference>
<protein>
    <submittedName>
        <fullName evidence="3">Glycerophosphodiester phosphodiesterase</fullName>
    </submittedName>
</protein>
<feature type="domain" description="GP-PDE" evidence="2">
    <location>
        <begin position="21"/>
        <end position="250"/>
    </location>
</feature>
<evidence type="ECO:0000313" key="4">
    <source>
        <dbReference type="EMBL" id="TGY74913.1"/>
    </source>
</evidence>
<dbReference type="Proteomes" id="UP000306630">
    <property type="component" value="Unassembled WGS sequence"/>
</dbReference>
<proteinExistence type="predicted"/>
<accession>A0A1Z2XFF1</accession>
<name>A0A1B1S6C2_9BACT</name>
<feature type="signal peptide" evidence="1">
    <location>
        <begin position="1"/>
        <end position="20"/>
    </location>
</feature>
<dbReference type="STRING" id="1796646.A4V02_00330"/>
<dbReference type="EMBL" id="SRYD01000016">
    <property type="protein sequence ID" value="TGY74913.1"/>
    <property type="molecule type" value="Genomic_DNA"/>
</dbReference>
<dbReference type="KEGG" id="pary:A4V02_00330"/>
<dbReference type="InterPro" id="IPR030395">
    <property type="entry name" value="GP_PDE_dom"/>
</dbReference>
<dbReference type="PANTHER" id="PTHR46211:SF1">
    <property type="entry name" value="GLYCEROPHOSPHODIESTER PHOSPHODIESTERASE, CYTOPLASMIC"/>
    <property type="match status" value="1"/>
</dbReference>
<dbReference type="GO" id="GO:0008081">
    <property type="term" value="F:phosphoric diester hydrolase activity"/>
    <property type="evidence" value="ECO:0007669"/>
    <property type="project" value="InterPro"/>
</dbReference>
<evidence type="ECO:0000256" key="1">
    <source>
        <dbReference type="SAM" id="SignalP"/>
    </source>
</evidence>
<dbReference type="PANTHER" id="PTHR46211">
    <property type="entry name" value="GLYCEROPHOSPHORYL DIESTER PHOSPHODIESTERASE"/>
    <property type="match status" value="1"/>
</dbReference>
<evidence type="ECO:0000259" key="2">
    <source>
        <dbReference type="PROSITE" id="PS51704"/>
    </source>
</evidence>
<dbReference type="SUPFAM" id="SSF51695">
    <property type="entry name" value="PLC-like phosphodiesterases"/>
    <property type="match status" value="1"/>
</dbReference>
<reference evidence="5" key="1">
    <citation type="submission" date="2016-04" db="EMBL/GenBank/DDBJ databases">
        <title>Complete Genome Sequences of Twelve Strains of a Stable Defined Moderately Diverse Mouse Microbiota 2 (sDMDMm2).</title>
        <authorList>
            <person name="Uchimura Y."/>
            <person name="Wyss M."/>
            <person name="Brugiroux S."/>
            <person name="Limenitakis J.P."/>
            <person name="Stecher B."/>
            <person name="McCoy K.D."/>
            <person name="Macpherson A.J."/>
        </authorList>
    </citation>
    <scope>NUCLEOTIDE SEQUENCE [LARGE SCALE GENOMIC DNA]</scope>
    <source>
        <strain evidence="5">YL27</strain>
    </source>
</reference>
<keyword evidence="5" id="KW-1185">Reference proteome</keyword>
<dbReference type="GeneID" id="65535282"/>
<dbReference type="Pfam" id="PF03009">
    <property type="entry name" value="GDPD"/>
    <property type="match status" value="1"/>
</dbReference>
<accession>A0A1B1S6C2</accession>
<dbReference type="GO" id="GO:0006629">
    <property type="term" value="P:lipid metabolic process"/>
    <property type="evidence" value="ECO:0007669"/>
    <property type="project" value="InterPro"/>
</dbReference>
<organism evidence="3 5">
    <name type="scientific">Muribaculum intestinale</name>
    <dbReference type="NCBI Taxonomy" id="1796646"/>
    <lineage>
        <taxon>Bacteria</taxon>
        <taxon>Pseudomonadati</taxon>
        <taxon>Bacteroidota</taxon>
        <taxon>Bacteroidia</taxon>
        <taxon>Bacteroidales</taxon>
        <taxon>Muribaculaceae</taxon>
        <taxon>Muribaculum</taxon>
    </lineage>
</organism>
<dbReference type="PROSITE" id="PS51704">
    <property type="entry name" value="GP_PDE"/>
    <property type="match status" value="1"/>
</dbReference>
<dbReference type="OrthoDB" id="9776255at2"/>
<dbReference type="EMBL" id="CP015402">
    <property type="protein sequence ID" value="ANU62344.1"/>
    <property type="molecule type" value="Genomic_DNA"/>
</dbReference>
<dbReference type="RefSeq" id="WP_068959744.1">
    <property type="nucleotide sequence ID" value="NZ_CAJTAP010000028.1"/>
</dbReference>
<evidence type="ECO:0000313" key="5">
    <source>
        <dbReference type="Proteomes" id="UP000186351"/>
    </source>
</evidence>
<feature type="chain" id="PRO_5008529253" evidence="1">
    <location>
        <begin position="21"/>
        <end position="265"/>
    </location>
</feature>